<dbReference type="SUPFAM" id="SSF52540">
    <property type="entry name" value="P-loop containing nucleoside triphosphate hydrolases"/>
    <property type="match status" value="1"/>
</dbReference>
<dbReference type="InterPro" id="IPR027417">
    <property type="entry name" value="P-loop_NTPase"/>
</dbReference>
<dbReference type="Pfam" id="PF00664">
    <property type="entry name" value="ABC_membrane"/>
    <property type="match status" value="1"/>
</dbReference>
<evidence type="ECO:0000256" key="5">
    <source>
        <dbReference type="ARBA" id="ARBA00022741"/>
    </source>
</evidence>
<dbReference type="FunFam" id="3.40.50.300:FF:000218">
    <property type="entry name" value="Multidrug ABC transporter ATP-binding protein"/>
    <property type="match status" value="1"/>
</dbReference>
<dbReference type="GO" id="GO:0015421">
    <property type="term" value="F:ABC-type oligopeptide transporter activity"/>
    <property type="evidence" value="ECO:0007669"/>
    <property type="project" value="EnsemblFungi"/>
</dbReference>
<gene>
    <name evidence="15" type="primary">NDAI0A00560</name>
    <name evidence="15" type="ordered locus">NDAI_0A00560</name>
</gene>
<keyword evidence="10 12" id="KW-0472">Membrane</keyword>
<feature type="domain" description="ABC transporter" evidence="13">
    <location>
        <begin position="445"/>
        <end position="688"/>
    </location>
</feature>
<evidence type="ECO:0000256" key="2">
    <source>
        <dbReference type="ARBA" id="ARBA00005580"/>
    </source>
</evidence>
<dbReference type="PROSITE" id="PS00211">
    <property type="entry name" value="ABC_TRANSPORTER_1"/>
    <property type="match status" value="1"/>
</dbReference>
<feature type="domain" description="ABC transmembrane type-1" evidence="14">
    <location>
        <begin position="112"/>
        <end position="411"/>
    </location>
</feature>
<evidence type="ECO:0000256" key="8">
    <source>
        <dbReference type="ARBA" id="ARBA00022989"/>
    </source>
</evidence>
<evidence type="ECO:0000256" key="11">
    <source>
        <dbReference type="SAM" id="MobiDB-lite"/>
    </source>
</evidence>
<evidence type="ECO:0000256" key="9">
    <source>
        <dbReference type="ARBA" id="ARBA00023128"/>
    </source>
</evidence>
<dbReference type="CDD" id="cd18573">
    <property type="entry name" value="ABC_6TM_ABCB10_like"/>
    <property type="match status" value="1"/>
</dbReference>
<evidence type="ECO:0000256" key="7">
    <source>
        <dbReference type="ARBA" id="ARBA00022946"/>
    </source>
</evidence>
<feature type="transmembrane region" description="Helical" evidence="12">
    <location>
        <begin position="388"/>
        <end position="406"/>
    </location>
</feature>
<evidence type="ECO:0000313" key="16">
    <source>
        <dbReference type="Proteomes" id="UP000000689"/>
    </source>
</evidence>
<dbReference type="InterPro" id="IPR003439">
    <property type="entry name" value="ABC_transporter-like_ATP-bd"/>
</dbReference>
<keyword evidence="3" id="KW-0813">Transport</keyword>
<comment type="similarity">
    <text evidence="2">Belongs to the ABC transporter superfamily. ABCB family. Mitochondrial peptide exporter (TC 3.A.1.212) subfamily.</text>
</comment>
<evidence type="ECO:0008006" key="17">
    <source>
        <dbReference type="Google" id="ProtNLM"/>
    </source>
</evidence>
<dbReference type="PROSITE" id="PS50893">
    <property type="entry name" value="ABC_TRANSPORTER_2"/>
    <property type="match status" value="1"/>
</dbReference>
<dbReference type="Gene3D" id="3.40.50.300">
    <property type="entry name" value="P-loop containing nucleotide triphosphate hydrolases"/>
    <property type="match status" value="1"/>
</dbReference>
<dbReference type="FunFam" id="1.20.1560.10:FF:000091">
    <property type="entry name" value="ATP-dependent permease MDL2"/>
    <property type="match status" value="1"/>
</dbReference>
<accession>G0W326</accession>
<dbReference type="OrthoDB" id="6500128at2759"/>
<keyword evidence="9" id="KW-0496">Mitochondrion</keyword>
<keyword evidence="16" id="KW-1185">Reference proteome</keyword>
<dbReference type="STRING" id="1071378.G0W326"/>
<dbReference type="GeneID" id="11493799"/>
<organism evidence="15 16">
    <name type="scientific">Naumovozyma dairenensis (strain ATCC 10597 / BCRC 20456 / CBS 421 / NBRC 0211 / NRRL Y-12639)</name>
    <name type="common">Saccharomyces dairenensis</name>
    <dbReference type="NCBI Taxonomy" id="1071378"/>
    <lineage>
        <taxon>Eukaryota</taxon>
        <taxon>Fungi</taxon>
        <taxon>Dikarya</taxon>
        <taxon>Ascomycota</taxon>
        <taxon>Saccharomycotina</taxon>
        <taxon>Saccharomycetes</taxon>
        <taxon>Saccharomycetales</taxon>
        <taxon>Saccharomycetaceae</taxon>
        <taxon>Naumovozyma</taxon>
    </lineage>
</organism>
<protein>
    <recommendedName>
        <fullName evidence="17">ABC transporter domain-containing protein</fullName>
    </recommendedName>
</protein>
<evidence type="ECO:0000256" key="12">
    <source>
        <dbReference type="SAM" id="Phobius"/>
    </source>
</evidence>
<keyword evidence="8 12" id="KW-1133">Transmembrane helix</keyword>
<keyword evidence="6" id="KW-0067">ATP-binding</keyword>
<evidence type="ECO:0000313" key="15">
    <source>
        <dbReference type="EMBL" id="CCD22214.1"/>
    </source>
</evidence>
<feature type="region of interest" description="Disordered" evidence="11">
    <location>
        <begin position="691"/>
        <end position="714"/>
    </location>
</feature>
<dbReference type="KEGG" id="ndi:NDAI_0A00560"/>
<dbReference type="GO" id="GO:0005743">
    <property type="term" value="C:mitochondrial inner membrane"/>
    <property type="evidence" value="ECO:0007669"/>
    <property type="project" value="UniProtKB-SubCell"/>
</dbReference>
<feature type="transmembrane region" description="Helical" evidence="12">
    <location>
        <begin position="270"/>
        <end position="287"/>
    </location>
</feature>
<reference evidence="15 16" key="1">
    <citation type="journal article" date="2011" name="Proc. Natl. Acad. Sci. U.S.A.">
        <title>Evolutionary erosion of yeast sex chromosomes by mating-type switching accidents.</title>
        <authorList>
            <person name="Gordon J.L."/>
            <person name="Armisen D."/>
            <person name="Proux-Wera E."/>
            <person name="Oheigeartaigh S.S."/>
            <person name="Byrne K.P."/>
            <person name="Wolfe K.H."/>
        </authorList>
    </citation>
    <scope>NUCLEOTIDE SEQUENCE [LARGE SCALE GENOMIC DNA]</scope>
    <source>
        <strain evidence="16">ATCC 10597 / BCRC 20456 / CBS 421 / NBRC 0211 / NRRL Y-12639</strain>
    </source>
</reference>
<keyword evidence="4 12" id="KW-0812">Transmembrane</keyword>
<dbReference type="Pfam" id="PF00005">
    <property type="entry name" value="ABC_tran"/>
    <property type="match status" value="1"/>
</dbReference>
<feature type="compositionally biased region" description="Basic and acidic residues" evidence="11">
    <location>
        <begin position="699"/>
        <end position="714"/>
    </location>
</feature>
<dbReference type="EMBL" id="HE580267">
    <property type="protein sequence ID" value="CCD22214.1"/>
    <property type="molecule type" value="Genomic_DNA"/>
</dbReference>
<evidence type="ECO:0000256" key="1">
    <source>
        <dbReference type="ARBA" id="ARBA00004448"/>
    </source>
</evidence>
<evidence type="ECO:0000256" key="3">
    <source>
        <dbReference type="ARBA" id="ARBA00022448"/>
    </source>
</evidence>
<dbReference type="PANTHER" id="PTHR43394:SF1">
    <property type="entry name" value="ATP-BINDING CASSETTE SUB-FAMILY B MEMBER 10, MITOCHONDRIAL"/>
    <property type="match status" value="1"/>
</dbReference>
<evidence type="ECO:0000256" key="6">
    <source>
        <dbReference type="ARBA" id="ARBA00022840"/>
    </source>
</evidence>
<sequence>MSIQRIGIIIPRTQPLFFPLKRHLSTRSSLISLLTEQALLKPKVLPLYKQAVTIRSQLCWNSTKSNHNNILKPENDIVPDIKGQMLRDSKSSGFKDIQRLFSLARPELRYIALALLFILISSSVSMTVPSIIGKLLDAAKKGQKENEEEDSKTIVPDITFFGLTRTQFYTALGVLFLVGAIANTGRIIILKVTGERLVARLRTRTMKAALDQDATFLDANRVGDLISRLSSDAAIVSKAVTQNVSDGTRAIIQGFVGFGMMGYLSWKLTGVMMLMVPPLGIMALVYGRKIRNLSKQLQESVGGLSKVAEEQLNATKTIQAYVGERLEIHRYATEVRNVFRIGLKEAVTSGLFFGSTGLVGNIAMISLLLVGTNMIQSGTLTVGELSSFMMYAVYTGSSLFGLSSFYSELMKGAGAASRVFELNDRKPLIKSTVGIDPKTLFGKSIKFENVSFTYPSRPNHKIFDNLNLEINPGEHVCIVGFSGSGKSTIASLLLRYYDVNNGSIRIGDNDIRNFSLRKYRRLIGTVQQEPSLFNGSILDNIIYAIPPELTSEKQHERVQLAIKQANCNIFLGKFPDGLQTLVGPRGAQLSGGQKQRIALARAFLLDPTLLILDESTSALDSLSEELVAKTLQARSARGLTTISIAHRLSTIKHSSRVIVIGKYGSVVESGPFDRLIDNPKSELNMLLSQQNEHIDEDPSQEKQEPEEVTLEKRV</sequence>
<dbReference type="PANTHER" id="PTHR43394">
    <property type="entry name" value="ATP-DEPENDENT PERMEASE MDL1, MITOCHONDRIAL"/>
    <property type="match status" value="1"/>
</dbReference>
<dbReference type="SUPFAM" id="SSF90123">
    <property type="entry name" value="ABC transporter transmembrane region"/>
    <property type="match status" value="1"/>
</dbReference>
<keyword evidence="5" id="KW-0547">Nucleotide-binding</keyword>
<dbReference type="InterPro" id="IPR003593">
    <property type="entry name" value="AAA+_ATPase"/>
</dbReference>
<evidence type="ECO:0000256" key="10">
    <source>
        <dbReference type="ARBA" id="ARBA00023136"/>
    </source>
</evidence>
<keyword evidence="7" id="KW-0809">Transit peptide</keyword>
<dbReference type="RefSeq" id="XP_003667457.1">
    <property type="nucleotide sequence ID" value="XM_003667409.1"/>
</dbReference>
<dbReference type="Proteomes" id="UP000000689">
    <property type="component" value="Chromosome 1"/>
</dbReference>
<proteinExistence type="inferred from homology"/>
<dbReference type="InterPro" id="IPR017871">
    <property type="entry name" value="ABC_transporter-like_CS"/>
</dbReference>
<dbReference type="GO" id="GO:0090374">
    <property type="term" value="P:oligopeptide export from mitochondrion"/>
    <property type="evidence" value="ECO:0007669"/>
    <property type="project" value="EnsemblFungi"/>
</dbReference>
<name>G0W326_NAUDC</name>
<dbReference type="GO" id="GO:0005524">
    <property type="term" value="F:ATP binding"/>
    <property type="evidence" value="ECO:0007669"/>
    <property type="project" value="UniProtKB-KW"/>
</dbReference>
<evidence type="ECO:0000259" key="13">
    <source>
        <dbReference type="PROSITE" id="PS50893"/>
    </source>
</evidence>
<dbReference type="GO" id="GO:0016887">
    <property type="term" value="F:ATP hydrolysis activity"/>
    <property type="evidence" value="ECO:0007669"/>
    <property type="project" value="EnsemblFungi"/>
</dbReference>
<dbReference type="PROSITE" id="PS50929">
    <property type="entry name" value="ABC_TM1F"/>
    <property type="match status" value="1"/>
</dbReference>
<dbReference type="SMART" id="SM00382">
    <property type="entry name" value="AAA"/>
    <property type="match status" value="1"/>
</dbReference>
<evidence type="ECO:0000259" key="14">
    <source>
        <dbReference type="PROSITE" id="PS50929"/>
    </source>
</evidence>
<comment type="subcellular location">
    <subcellularLocation>
        <location evidence="1">Mitochondrion inner membrane</location>
        <topology evidence="1">Multi-pass membrane protein</topology>
    </subcellularLocation>
</comment>
<dbReference type="AlphaFoldDB" id="G0W326"/>
<feature type="transmembrane region" description="Helical" evidence="12">
    <location>
        <begin position="168"/>
        <end position="190"/>
    </location>
</feature>
<dbReference type="eggNOG" id="KOG0058">
    <property type="taxonomic scope" value="Eukaryota"/>
</dbReference>
<dbReference type="InterPro" id="IPR036640">
    <property type="entry name" value="ABC1_TM_sf"/>
</dbReference>
<feature type="transmembrane region" description="Helical" evidence="12">
    <location>
        <begin position="346"/>
        <end position="368"/>
    </location>
</feature>
<evidence type="ECO:0000256" key="4">
    <source>
        <dbReference type="ARBA" id="ARBA00022692"/>
    </source>
</evidence>
<feature type="transmembrane region" description="Helical" evidence="12">
    <location>
        <begin position="108"/>
        <end position="132"/>
    </location>
</feature>
<dbReference type="InterPro" id="IPR039421">
    <property type="entry name" value="Type_1_exporter"/>
</dbReference>
<dbReference type="OMA" id="MTWLGER"/>
<dbReference type="Gene3D" id="1.20.1560.10">
    <property type="entry name" value="ABC transporter type 1, transmembrane domain"/>
    <property type="match status" value="1"/>
</dbReference>
<dbReference type="HOGENOM" id="CLU_000604_84_3_1"/>
<dbReference type="InterPro" id="IPR011527">
    <property type="entry name" value="ABC1_TM_dom"/>
</dbReference>